<keyword evidence="2" id="KW-0479">Metal-binding</keyword>
<gene>
    <name evidence="6" type="ORF">Dfulv_03400</name>
</gene>
<organism evidence="6 7">
    <name type="scientific">Dactylosporangium fulvum</name>
    <dbReference type="NCBI Taxonomy" id="53359"/>
    <lineage>
        <taxon>Bacteria</taxon>
        <taxon>Bacillati</taxon>
        <taxon>Actinomycetota</taxon>
        <taxon>Actinomycetes</taxon>
        <taxon>Micromonosporales</taxon>
        <taxon>Micromonosporaceae</taxon>
        <taxon>Dactylosporangium</taxon>
    </lineage>
</organism>
<evidence type="ECO:0000256" key="3">
    <source>
        <dbReference type="ARBA" id="ARBA00022801"/>
    </source>
</evidence>
<dbReference type="PANTHER" id="PTHR35005">
    <property type="entry name" value="3-DEHYDRO-SCYLLO-INOSOSE HYDROLASE"/>
    <property type="match status" value="1"/>
</dbReference>
<dbReference type="RefSeq" id="WP_259861150.1">
    <property type="nucleotide sequence ID" value="NZ_BAAAST010000030.1"/>
</dbReference>
<dbReference type="SUPFAM" id="SSF102215">
    <property type="entry name" value="Creatininase"/>
    <property type="match status" value="1"/>
</dbReference>
<evidence type="ECO:0000313" key="6">
    <source>
        <dbReference type="EMBL" id="UWP83365.1"/>
    </source>
</evidence>
<dbReference type="InterPro" id="IPR003785">
    <property type="entry name" value="Creatininase/forma_Hydrolase"/>
</dbReference>
<reference evidence="6" key="2">
    <citation type="submission" date="2022-09" db="EMBL/GenBank/DDBJ databases">
        <title>Biosynthetic gene clusters of Dactylosporangioum fulvum.</title>
        <authorList>
            <person name="Caradec T."/>
        </authorList>
    </citation>
    <scope>NUCLEOTIDE SEQUENCE</scope>
    <source>
        <strain evidence="6">NRRL B-16292</strain>
    </source>
</reference>
<proteinExistence type="inferred from homology"/>
<keyword evidence="7" id="KW-1185">Reference proteome</keyword>
<dbReference type="Proteomes" id="UP001059617">
    <property type="component" value="Chromosome"/>
</dbReference>
<reference evidence="6" key="1">
    <citation type="submission" date="2021-04" db="EMBL/GenBank/DDBJ databases">
        <authorList>
            <person name="Hartkoorn R.C."/>
            <person name="Beaudoing E."/>
            <person name="Hot D."/>
        </authorList>
    </citation>
    <scope>NUCLEOTIDE SEQUENCE</scope>
    <source>
        <strain evidence="6">NRRL B-16292</strain>
    </source>
</reference>
<evidence type="ECO:0000256" key="2">
    <source>
        <dbReference type="ARBA" id="ARBA00022723"/>
    </source>
</evidence>
<evidence type="ECO:0000256" key="5">
    <source>
        <dbReference type="ARBA" id="ARBA00024029"/>
    </source>
</evidence>
<dbReference type="PANTHER" id="PTHR35005:SF1">
    <property type="entry name" value="2-AMINO-5-FORMYLAMINO-6-RIBOSYLAMINOPYRIMIDIN-4(3H)-ONE 5'-MONOPHOSPHATE DEFORMYLASE"/>
    <property type="match status" value="1"/>
</dbReference>
<comment type="similarity">
    <text evidence="5">Belongs to the creatininase superfamily.</text>
</comment>
<evidence type="ECO:0000313" key="7">
    <source>
        <dbReference type="Proteomes" id="UP001059617"/>
    </source>
</evidence>
<protein>
    <submittedName>
        <fullName evidence="6">Creatininase family protein</fullName>
    </submittedName>
</protein>
<comment type="cofactor">
    <cofactor evidence="1">
        <name>Zn(2+)</name>
        <dbReference type="ChEBI" id="CHEBI:29105"/>
    </cofactor>
</comment>
<accession>A0ABY5W0B4</accession>
<evidence type="ECO:0000256" key="1">
    <source>
        <dbReference type="ARBA" id="ARBA00001947"/>
    </source>
</evidence>
<dbReference type="Gene3D" id="3.40.50.10310">
    <property type="entry name" value="Creatininase"/>
    <property type="match status" value="1"/>
</dbReference>
<keyword evidence="4" id="KW-0862">Zinc</keyword>
<dbReference type="InterPro" id="IPR024087">
    <property type="entry name" value="Creatininase-like_sf"/>
</dbReference>
<sequence>MKWSEANSRQLAAARLPERVGLVPVGATEQHGPHLPTDTDTRIAVALCDAVERRREAQVIVLPPITVGCSLGHGTRFPGTLSLFPEELTRLVVRYAEWAAVSGLTRLLYVNGHMGNTNSIAAATDLLRFRRPDIQSGWVNWWNADPDIARIVCEDGEDIHANRAETSVMLHVSPDLVDVDAMRTADDIDRTAGLAFRYTAESLSTNGVTGRPSAATKELGAELFERIVAVAEARVESGLRERAPLSRPAASPTLSWI</sequence>
<evidence type="ECO:0000256" key="4">
    <source>
        <dbReference type="ARBA" id="ARBA00022833"/>
    </source>
</evidence>
<name>A0ABY5W0B4_9ACTN</name>
<keyword evidence="3" id="KW-0378">Hydrolase</keyword>
<dbReference type="Pfam" id="PF02633">
    <property type="entry name" value="Creatininase"/>
    <property type="match status" value="1"/>
</dbReference>
<dbReference type="EMBL" id="CP073720">
    <property type="protein sequence ID" value="UWP83365.1"/>
    <property type="molecule type" value="Genomic_DNA"/>
</dbReference>